<evidence type="ECO:0000313" key="2">
    <source>
        <dbReference type="EMBL" id="KAJ7205231.1"/>
    </source>
</evidence>
<evidence type="ECO:0000313" key="3">
    <source>
        <dbReference type="Proteomes" id="UP001219525"/>
    </source>
</evidence>
<gene>
    <name evidence="2" type="ORF">GGX14DRAFT_397775</name>
</gene>
<evidence type="ECO:0000256" key="1">
    <source>
        <dbReference type="SAM" id="MobiDB-lite"/>
    </source>
</evidence>
<keyword evidence="3" id="KW-1185">Reference proteome</keyword>
<reference evidence="2" key="1">
    <citation type="submission" date="2023-03" db="EMBL/GenBank/DDBJ databases">
        <title>Massive genome expansion in bonnet fungi (Mycena s.s.) driven by repeated elements and novel gene families across ecological guilds.</title>
        <authorList>
            <consortium name="Lawrence Berkeley National Laboratory"/>
            <person name="Harder C.B."/>
            <person name="Miyauchi S."/>
            <person name="Viragh M."/>
            <person name="Kuo A."/>
            <person name="Thoen E."/>
            <person name="Andreopoulos B."/>
            <person name="Lu D."/>
            <person name="Skrede I."/>
            <person name="Drula E."/>
            <person name="Henrissat B."/>
            <person name="Morin E."/>
            <person name="Kohler A."/>
            <person name="Barry K."/>
            <person name="LaButti K."/>
            <person name="Morin E."/>
            <person name="Salamov A."/>
            <person name="Lipzen A."/>
            <person name="Mereny Z."/>
            <person name="Hegedus B."/>
            <person name="Baldrian P."/>
            <person name="Stursova M."/>
            <person name="Weitz H."/>
            <person name="Taylor A."/>
            <person name="Grigoriev I.V."/>
            <person name="Nagy L.G."/>
            <person name="Martin F."/>
            <person name="Kauserud H."/>
        </authorList>
    </citation>
    <scope>NUCLEOTIDE SEQUENCE</scope>
    <source>
        <strain evidence="2">9144</strain>
    </source>
</reference>
<organism evidence="2 3">
    <name type="scientific">Mycena pura</name>
    <dbReference type="NCBI Taxonomy" id="153505"/>
    <lineage>
        <taxon>Eukaryota</taxon>
        <taxon>Fungi</taxon>
        <taxon>Dikarya</taxon>
        <taxon>Basidiomycota</taxon>
        <taxon>Agaricomycotina</taxon>
        <taxon>Agaricomycetes</taxon>
        <taxon>Agaricomycetidae</taxon>
        <taxon>Agaricales</taxon>
        <taxon>Marasmiineae</taxon>
        <taxon>Mycenaceae</taxon>
        <taxon>Mycena</taxon>
    </lineage>
</organism>
<sequence length="103" mass="11185">MRVLAAKEPTGGFQKSPGGDTSMLSWALALHWPRRRYLYVGNRHGNGGVRGPVFRVPDGHGSGFGYKAVDPDPNPENPEPNPRVYGLSTGRAESKLGSTFYSQ</sequence>
<feature type="compositionally biased region" description="Pro residues" evidence="1">
    <location>
        <begin position="72"/>
        <end position="81"/>
    </location>
</feature>
<comment type="caution">
    <text evidence="2">The sequence shown here is derived from an EMBL/GenBank/DDBJ whole genome shotgun (WGS) entry which is preliminary data.</text>
</comment>
<feature type="region of interest" description="Disordered" evidence="1">
    <location>
        <begin position="48"/>
        <end position="103"/>
    </location>
</feature>
<proteinExistence type="predicted"/>
<dbReference type="Proteomes" id="UP001219525">
    <property type="component" value="Unassembled WGS sequence"/>
</dbReference>
<dbReference type="EMBL" id="JARJCW010000044">
    <property type="protein sequence ID" value="KAJ7205231.1"/>
    <property type="molecule type" value="Genomic_DNA"/>
</dbReference>
<dbReference type="AlphaFoldDB" id="A0AAD6V7Z6"/>
<name>A0AAD6V7Z6_9AGAR</name>
<protein>
    <submittedName>
        <fullName evidence="2">Uncharacterized protein</fullName>
    </submittedName>
</protein>
<accession>A0AAD6V7Z6</accession>